<dbReference type="Pfam" id="PF01833">
    <property type="entry name" value="TIG"/>
    <property type="match status" value="1"/>
</dbReference>
<evidence type="ECO:0000256" key="7">
    <source>
        <dbReference type="SAM" id="Phobius"/>
    </source>
</evidence>
<dbReference type="AlphaFoldDB" id="A0A2T7NM09"/>
<evidence type="ECO:0000259" key="8">
    <source>
        <dbReference type="PROSITE" id="PS50856"/>
    </source>
</evidence>
<dbReference type="Pfam" id="PF06119">
    <property type="entry name" value="NIDO"/>
    <property type="match status" value="1"/>
</dbReference>
<dbReference type="InterPro" id="IPR001846">
    <property type="entry name" value="VWF_type-D"/>
</dbReference>
<dbReference type="SUPFAM" id="SSF57535">
    <property type="entry name" value="Complement control module/SCR domain"/>
    <property type="match status" value="1"/>
</dbReference>
<feature type="domain" description="VWFD" evidence="11">
    <location>
        <begin position="699"/>
        <end position="899"/>
    </location>
</feature>
<keyword evidence="13" id="KW-1185">Reference proteome</keyword>
<keyword evidence="6" id="KW-0768">Sushi</keyword>
<dbReference type="InterPro" id="IPR051495">
    <property type="entry name" value="Epithelial_Barrier/Signaling"/>
</dbReference>
<comment type="caution">
    <text evidence="12">The sequence shown here is derived from an EMBL/GenBank/DDBJ whole genome shotgun (WGS) entry which is preliminary data.</text>
</comment>
<dbReference type="InterPro" id="IPR003886">
    <property type="entry name" value="NIDO_dom"/>
</dbReference>
<feature type="domain" description="Sushi" evidence="9">
    <location>
        <begin position="981"/>
        <end position="1038"/>
    </location>
</feature>
<reference evidence="12 13" key="1">
    <citation type="submission" date="2018-04" db="EMBL/GenBank/DDBJ databases">
        <title>The genome of golden apple snail Pomacea canaliculata provides insight into stress tolerance and invasive adaptation.</title>
        <authorList>
            <person name="Liu C."/>
            <person name="Liu B."/>
            <person name="Ren Y."/>
            <person name="Zhang Y."/>
            <person name="Wang H."/>
            <person name="Li S."/>
            <person name="Jiang F."/>
            <person name="Yin L."/>
            <person name="Zhang G."/>
            <person name="Qian W."/>
            <person name="Fan W."/>
        </authorList>
    </citation>
    <scope>NUCLEOTIDE SEQUENCE [LARGE SCALE GENOMIC DNA]</scope>
    <source>
        <strain evidence="12">SZHN2017</strain>
        <tissue evidence="12">Muscle</tissue>
    </source>
</reference>
<evidence type="ECO:0000313" key="12">
    <source>
        <dbReference type="EMBL" id="PVD22204.1"/>
    </source>
</evidence>
<dbReference type="SMART" id="SM00723">
    <property type="entry name" value="AMOP"/>
    <property type="match status" value="1"/>
</dbReference>
<organism evidence="12 13">
    <name type="scientific">Pomacea canaliculata</name>
    <name type="common">Golden apple snail</name>
    <dbReference type="NCBI Taxonomy" id="400727"/>
    <lineage>
        <taxon>Eukaryota</taxon>
        <taxon>Metazoa</taxon>
        <taxon>Spiralia</taxon>
        <taxon>Lophotrochozoa</taxon>
        <taxon>Mollusca</taxon>
        <taxon>Gastropoda</taxon>
        <taxon>Caenogastropoda</taxon>
        <taxon>Architaenioglossa</taxon>
        <taxon>Ampullarioidea</taxon>
        <taxon>Ampullariidae</taxon>
        <taxon>Pomacea</taxon>
    </lineage>
</organism>
<dbReference type="SUPFAM" id="SSF81296">
    <property type="entry name" value="E set domains"/>
    <property type="match status" value="1"/>
</dbReference>
<dbReference type="Pfam" id="PF03782">
    <property type="entry name" value="AMOP"/>
    <property type="match status" value="1"/>
</dbReference>
<proteinExistence type="predicted"/>
<keyword evidence="3 7" id="KW-1133">Transmembrane helix</keyword>
<dbReference type="Pfam" id="PF23263">
    <property type="entry name" value="C8-3_MUC4"/>
    <property type="match status" value="1"/>
</dbReference>
<dbReference type="SMART" id="SM00032">
    <property type="entry name" value="CCP"/>
    <property type="match status" value="1"/>
</dbReference>
<evidence type="ECO:0000256" key="1">
    <source>
        <dbReference type="ARBA" id="ARBA00004370"/>
    </source>
</evidence>
<dbReference type="SMART" id="SM00539">
    <property type="entry name" value="NIDO"/>
    <property type="match status" value="1"/>
</dbReference>
<dbReference type="PANTHER" id="PTHR13802:SF59">
    <property type="entry name" value="SUSHI DOMAIN-CONTAINING PROTEIN 2"/>
    <property type="match status" value="1"/>
</dbReference>
<keyword evidence="5 6" id="KW-1015">Disulfide bond</keyword>
<dbReference type="Pfam" id="PF00084">
    <property type="entry name" value="Sushi"/>
    <property type="match status" value="1"/>
</dbReference>
<feature type="disulfide bond" evidence="6">
    <location>
        <begin position="1009"/>
        <end position="1036"/>
    </location>
</feature>
<dbReference type="GO" id="GO:0007160">
    <property type="term" value="P:cell-matrix adhesion"/>
    <property type="evidence" value="ECO:0007669"/>
    <property type="project" value="InterPro"/>
</dbReference>
<evidence type="ECO:0008006" key="14">
    <source>
        <dbReference type="Google" id="ProtNLM"/>
    </source>
</evidence>
<evidence type="ECO:0000259" key="11">
    <source>
        <dbReference type="PROSITE" id="PS51233"/>
    </source>
</evidence>
<dbReference type="InterPro" id="IPR056619">
    <property type="entry name" value="C8-3_MUC4"/>
</dbReference>
<dbReference type="GO" id="GO:0016020">
    <property type="term" value="C:membrane"/>
    <property type="evidence" value="ECO:0007669"/>
    <property type="project" value="UniProtKB-SubCell"/>
</dbReference>
<dbReference type="InterPro" id="IPR035976">
    <property type="entry name" value="Sushi/SCR/CCP_sf"/>
</dbReference>
<dbReference type="Gene3D" id="2.10.70.10">
    <property type="entry name" value="Complement Module, domain 1"/>
    <property type="match status" value="1"/>
</dbReference>
<evidence type="ECO:0000256" key="6">
    <source>
        <dbReference type="PROSITE-ProRule" id="PRU00302"/>
    </source>
</evidence>
<evidence type="ECO:0000256" key="3">
    <source>
        <dbReference type="ARBA" id="ARBA00022989"/>
    </source>
</evidence>
<dbReference type="InterPro" id="IPR014756">
    <property type="entry name" value="Ig_E-set"/>
</dbReference>
<dbReference type="InterPro" id="IPR005533">
    <property type="entry name" value="AMOP_dom"/>
</dbReference>
<dbReference type="OrthoDB" id="6236007at2759"/>
<evidence type="ECO:0000259" key="9">
    <source>
        <dbReference type="PROSITE" id="PS50923"/>
    </source>
</evidence>
<keyword evidence="4 7" id="KW-0472">Membrane</keyword>
<evidence type="ECO:0000313" key="13">
    <source>
        <dbReference type="Proteomes" id="UP000245119"/>
    </source>
</evidence>
<sequence length="1119" mass="123032">MCVDAYRPSPSSVLCVATSLVPERSVSTITAASSSTTTTTITTTTTTTTFSTKNYSNNYSSIFLRRLCQRRRGGQTQGVGWLFLIFLTLLLTPSPVLTLHLYPFNSTNGDSATERTDDGGSGKINLAQPFPFFGKHHDKIFVNNNGAITFFNDLRTYRPENFPLNNTPIIAPYWADVDVLVGGTVWYRQTVDAAILRLAENEVRNYSSAFRKFRANWAFIATWDRVGFYGAINEGRERRNTFQAVLVSDGALSFVILNYDTIEWTTGSNSQGTPETGLGGNPAQAGFNAGDGVNFYEIEGARTESVINLTRKSNVDIPGKFIFRTDAPEIEGFCSAAGSGTLYFSPSSGSMLGGYEVSITGPCFNTTSEVTGLLVESNSTLPCVIESEAKVRCIMPTDVFLVGQVTVALVVDQRLWNYSGTFTLVNAAQLTLAPQVRRHTPKEWLARKKVNVTWNPSHLPSSEQVLVEVRAFSLEDGQPKLSRVGETLTVANNGGELSMTIPVFDTTALAVIQIKAPHSTINRVPLVHLVRHFPSSMEQRLAVRWLVLWLAGWGEKESELTSLTACPCTLNQAERDLGRWQVDPLCSSASSAAHNCLYRGSNTYECLVPITTGGASSSQVCCYGKDRELLDVREGGGGSMVERYNYRLQGNNTVAWFSYLLEDVVPFLHCCEYGTSRSHCEGFRRVRAPVSCQDYIPPVAAQAAGDPHLVTLDNLSYTFNGEGDFVLLQDISGRIVVHVQASRAQDTEGNTQNATVFTAVAMAVDNETDVVEIRKDQEDFVLVRVNRQEVDITDPRTEFRGITIYKNGTDNDTVELTVVMDTVGISVLVSVTEDLLNIMVLVSSRELQGKLRGLLGNNNNNKSDDFMARNGDIISASSSMREIHFLFGMTWLLNENETLLYHPDTSLLSSSSAPTLRNEFVPVFINSLSNDTYRNGTEELCQGNIQCIYDYQLTGKESIAESTKQFNARFMQVVSEIEPVVRCPYVDQISNGNRTLNGQKVGSIAFFSCDDKYQANGSIALECLASGSWNDSLPTCQRVPLSTDNPALLYAGIIGGVGSFFLLLVTVGLVCLIKRRCTSRKRKPDQTSVGELSVELPVIFTGPDIPNPVFENPHFLSSN</sequence>
<keyword evidence="2 7" id="KW-0812">Transmembrane</keyword>
<comment type="caution">
    <text evidence="6">Lacks conserved residue(s) required for the propagation of feature annotation.</text>
</comment>
<comment type="subcellular location">
    <subcellularLocation>
        <location evidence="1">Membrane</location>
    </subcellularLocation>
</comment>
<protein>
    <recommendedName>
        <fullName evidence="14">Sushi domain-containing protein</fullName>
    </recommendedName>
</protein>
<accession>A0A2T7NM09</accession>
<name>A0A2T7NM09_POMCA</name>
<dbReference type="PROSITE" id="PS51220">
    <property type="entry name" value="NIDO"/>
    <property type="match status" value="1"/>
</dbReference>
<feature type="transmembrane region" description="Helical" evidence="7">
    <location>
        <begin position="1047"/>
        <end position="1073"/>
    </location>
</feature>
<dbReference type="InterPro" id="IPR000436">
    <property type="entry name" value="Sushi_SCR_CCP_dom"/>
</dbReference>
<dbReference type="PROSITE" id="PS51233">
    <property type="entry name" value="VWFD"/>
    <property type="match status" value="1"/>
</dbReference>
<dbReference type="PROSITE" id="PS50923">
    <property type="entry name" value="SUSHI"/>
    <property type="match status" value="1"/>
</dbReference>
<feature type="transmembrane region" description="Helical" evidence="7">
    <location>
        <begin position="79"/>
        <end position="102"/>
    </location>
</feature>
<dbReference type="InterPro" id="IPR013783">
    <property type="entry name" value="Ig-like_fold"/>
</dbReference>
<dbReference type="PANTHER" id="PTHR13802">
    <property type="entry name" value="MUCIN 4-RELATED"/>
    <property type="match status" value="1"/>
</dbReference>
<dbReference type="PROSITE" id="PS50856">
    <property type="entry name" value="AMOP"/>
    <property type="match status" value="1"/>
</dbReference>
<evidence type="ECO:0000259" key="10">
    <source>
        <dbReference type="PROSITE" id="PS51220"/>
    </source>
</evidence>
<feature type="domain" description="NIDO" evidence="10">
    <location>
        <begin position="172"/>
        <end position="328"/>
    </location>
</feature>
<dbReference type="Proteomes" id="UP000245119">
    <property type="component" value="Linkage Group LG11"/>
</dbReference>
<dbReference type="EMBL" id="PZQS01000011">
    <property type="protein sequence ID" value="PVD22204.1"/>
    <property type="molecule type" value="Genomic_DNA"/>
</dbReference>
<evidence type="ECO:0000256" key="4">
    <source>
        <dbReference type="ARBA" id="ARBA00023136"/>
    </source>
</evidence>
<dbReference type="STRING" id="400727.A0A2T7NM09"/>
<gene>
    <name evidence="12" type="ORF">C0Q70_18010</name>
</gene>
<dbReference type="CDD" id="cd00033">
    <property type="entry name" value="CCP"/>
    <property type="match status" value="1"/>
</dbReference>
<feature type="domain" description="AMOP" evidence="8">
    <location>
        <begin position="538"/>
        <end position="687"/>
    </location>
</feature>
<evidence type="ECO:0000256" key="5">
    <source>
        <dbReference type="ARBA" id="ARBA00023157"/>
    </source>
</evidence>
<dbReference type="InterPro" id="IPR002909">
    <property type="entry name" value="IPT_dom"/>
</dbReference>
<dbReference type="Gene3D" id="2.60.40.10">
    <property type="entry name" value="Immunoglobulins"/>
    <property type="match status" value="1"/>
</dbReference>
<dbReference type="Pfam" id="PF00094">
    <property type="entry name" value="VWD"/>
    <property type="match status" value="1"/>
</dbReference>
<dbReference type="SMART" id="SM00216">
    <property type="entry name" value="VWD"/>
    <property type="match status" value="1"/>
</dbReference>
<evidence type="ECO:0000256" key="2">
    <source>
        <dbReference type="ARBA" id="ARBA00022692"/>
    </source>
</evidence>